<keyword evidence="2" id="KW-0472">Membrane</keyword>
<feature type="transmembrane region" description="Helical" evidence="2">
    <location>
        <begin position="540"/>
        <end position="564"/>
    </location>
</feature>
<name>A0AAJ0D1U5_9HYPO</name>
<evidence type="ECO:0000256" key="2">
    <source>
        <dbReference type="SAM" id="Phobius"/>
    </source>
</evidence>
<gene>
    <name evidence="3" type="ORF">QQS21_000336</name>
</gene>
<sequence length="584" mass="66515">MPDSTSPRTDLSAERAKRPLQKNILDGLRNAARLVWIWSVPYRNSHRPDDQVYVSVWKTKVDPDSIRQVFHTAYPEVPWELLPEEEEHARCFLRHHFLSTSKDAETTNARQAEGTEKNPSPGLDGEQLHCTKETSEEIWENIPTSVSHCLAAANAANLERKLQLLTEEHYHPTAGLGSITRSLSDVSKTFRMWRQGFRAATSLRERVFVNVFFLVLAFSAVYPDVAAGFLGERSYNQRSIGSRIMTLIQLFFLWTFPFHSLWLLYNWSLERLLGAFVGNFTYALVAISPAIRASYKSTWFRTMLLVMSMCWQVSVQFSPTIRDTVVRLLTRRQMSALRDKVKLGDGIDWSLTDKAIHSELVSRKAFVETRAPYGAIPPSWDEVPIKVRVERYIQFTDMFVLGRSADQLISLLKLDLERVIDTYDDYMSTISSNGPVTGTKDAGHIEPRLPKFILVFLSASIFAYVCFSFWTQPFTFNTVVAYSTVVVIKQTVVALKRYQTVKSARRLFTNMVSINILGVLLVSTPVIIDRHVLENDANMVALTLAMVFATLFLVEPIAPALLTLTEKSLVAFARLRAKIRFPRL</sequence>
<reference evidence="3" key="1">
    <citation type="submission" date="2023-06" db="EMBL/GenBank/DDBJ databases">
        <title>Conoideocrella luteorostrata (Hypocreales: Clavicipitaceae), a potential biocontrol fungus for elongate hemlock scale in United States Christmas tree production areas.</title>
        <authorList>
            <person name="Barrett H."/>
            <person name="Lovett B."/>
            <person name="Macias A.M."/>
            <person name="Stajich J.E."/>
            <person name="Kasson M.T."/>
        </authorList>
    </citation>
    <scope>NUCLEOTIDE SEQUENCE</scope>
    <source>
        <strain evidence="3">ARSEF 14590</strain>
    </source>
</reference>
<comment type="caution">
    <text evidence="3">The sequence shown here is derived from an EMBL/GenBank/DDBJ whole genome shotgun (WGS) entry which is preliminary data.</text>
</comment>
<organism evidence="3 4">
    <name type="scientific">Conoideocrella luteorostrata</name>
    <dbReference type="NCBI Taxonomy" id="1105319"/>
    <lineage>
        <taxon>Eukaryota</taxon>
        <taxon>Fungi</taxon>
        <taxon>Dikarya</taxon>
        <taxon>Ascomycota</taxon>
        <taxon>Pezizomycotina</taxon>
        <taxon>Sordariomycetes</taxon>
        <taxon>Hypocreomycetidae</taxon>
        <taxon>Hypocreales</taxon>
        <taxon>Clavicipitaceae</taxon>
        <taxon>Conoideocrella</taxon>
    </lineage>
</organism>
<feature type="transmembrane region" description="Helical" evidence="2">
    <location>
        <begin position="271"/>
        <end position="291"/>
    </location>
</feature>
<evidence type="ECO:0000313" key="3">
    <source>
        <dbReference type="EMBL" id="KAK2616724.1"/>
    </source>
</evidence>
<protein>
    <submittedName>
        <fullName evidence="3">Uncharacterized protein</fullName>
    </submittedName>
</protein>
<keyword evidence="2" id="KW-1133">Transmembrane helix</keyword>
<feature type="transmembrane region" description="Helical" evidence="2">
    <location>
        <begin position="207"/>
        <end position="231"/>
    </location>
</feature>
<evidence type="ECO:0000256" key="1">
    <source>
        <dbReference type="SAM" id="MobiDB-lite"/>
    </source>
</evidence>
<proteinExistence type="predicted"/>
<keyword evidence="2" id="KW-0812">Transmembrane</keyword>
<accession>A0AAJ0D1U5</accession>
<dbReference type="Proteomes" id="UP001251528">
    <property type="component" value="Unassembled WGS sequence"/>
</dbReference>
<feature type="region of interest" description="Disordered" evidence="1">
    <location>
        <begin position="103"/>
        <end position="127"/>
    </location>
</feature>
<dbReference type="EMBL" id="JASWJB010000003">
    <property type="protein sequence ID" value="KAK2616724.1"/>
    <property type="molecule type" value="Genomic_DNA"/>
</dbReference>
<evidence type="ECO:0000313" key="4">
    <source>
        <dbReference type="Proteomes" id="UP001251528"/>
    </source>
</evidence>
<feature type="transmembrane region" description="Helical" evidence="2">
    <location>
        <begin position="507"/>
        <end position="528"/>
    </location>
</feature>
<feature type="transmembrane region" description="Helical" evidence="2">
    <location>
        <begin position="243"/>
        <end position="265"/>
    </location>
</feature>
<feature type="transmembrane region" description="Helical" evidence="2">
    <location>
        <begin position="452"/>
        <end position="470"/>
    </location>
</feature>
<keyword evidence="4" id="KW-1185">Reference proteome</keyword>
<dbReference type="AlphaFoldDB" id="A0AAJ0D1U5"/>